<feature type="transmembrane region" description="Helical" evidence="1">
    <location>
        <begin position="62"/>
        <end position="83"/>
    </location>
</feature>
<dbReference type="RefSeq" id="XP_041189633.1">
    <property type="nucleotide sequence ID" value="XM_041343540.1"/>
</dbReference>
<dbReference type="OrthoDB" id="3350812at2759"/>
<proteinExistence type="predicted"/>
<dbReference type="InterPro" id="IPR045340">
    <property type="entry name" value="DUF6533"/>
</dbReference>
<keyword evidence="1" id="KW-0812">Transmembrane</keyword>
<feature type="transmembrane region" description="Helical" evidence="1">
    <location>
        <begin position="185"/>
        <end position="205"/>
    </location>
</feature>
<feature type="domain" description="DUF6533" evidence="2">
    <location>
        <begin position="2"/>
        <end position="41"/>
    </location>
</feature>
<feature type="transmembrane region" description="Helical" evidence="1">
    <location>
        <begin position="30"/>
        <end position="50"/>
    </location>
</feature>
<dbReference type="EMBL" id="JABBWG010000031">
    <property type="protein sequence ID" value="KAG1810853.1"/>
    <property type="molecule type" value="Genomic_DNA"/>
</dbReference>
<reference evidence="3" key="1">
    <citation type="journal article" date="2020" name="New Phytol.">
        <title>Comparative genomics reveals dynamic genome evolution in host specialist ectomycorrhizal fungi.</title>
        <authorList>
            <person name="Lofgren L.A."/>
            <person name="Nguyen N.H."/>
            <person name="Vilgalys R."/>
            <person name="Ruytinx J."/>
            <person name="Liao H.L."/>
            <person name="Branco S."/>
            <person name="Kuo A."/>
            <person name="LaButti K."/>
            <person name="Lipzen A."/>
            <person name="Andreopoulos W."/>
            <person name="Pangilinan J."/>
            <person name="Riley R."/>
            <person name="Hundley H."/>
            <person name="Na H."/>
            <person name="Barry K."/>
            <person name="Grigoriev I.V."/>
            <person name="Stajich J.E."/>
            <person name="Kennedy P.G."/>
        </authorList>
    </citation>
    <scope>NUCLEOTIDE SEQUENCE</scope>
    <source>
        <strain evidence="3">MN1</strain>
    </source>
</reference>
<gene>
    <name evidence="3" type="ORF">BJ212DRAFT_571402</name>
</gene>
<protein>
    <recommendedName>
        <fullName evidence="2">DUF6533 domain-containing protein</fullName>
    </recommendedName>
</protein>
<evidence type="ECO:0000313" key="4">
    <source>
        <dbReference type="Proteomes" id="UP000807769"/>
    </source>
</evidence>
<feature type="transmembrane region" description="Helical" evidence="1">
    <location>
        <begin position="95"/>
        <end position="119"/>
    </location>
</feature>
<evidence type="ECO:0000259" key="2">
    <source>
        <dbReference type="Pfam" id="PF20151"/>
    </source>
</evidence>
<comment type="caution">
    <text evidence="3">The sequence shown here is derived from an EMBL/GenBank/DDBJ whole genome shotgun (WGS) entry which is preliminary data.</text>
</comment>
<dbReference type="Proteomes" id="UP000807769">
    <property type="component" value="Unassembled WGS sequence"/>
</dbReference>
<feature type="transmembrane region" description="Helical" evidence="1">
    <location>
        <begin position="217"/>
        <end position="236"/>
    </location>
</feature>
<keyword evidence="1" id="KW-1133">Transmembrane helix</keyword>
<keyword evidence="4" id="KW-1185">Reference proteome</keyword>
<keyword evidence="1" id="KW-0472">Membrane</keyword>
<evidence type="ECO:0000313" key="3">
    <source>
        <dbReference type="EMBL" id="KAG1810853.1"/>
    </source>
</evidence>
<name>A0A9P7E4A7_9AGAM</name>
<dbReference type="GeneID" id="64637556"/>
<organism evidence="3 4">
    <name type="scientific">Suillus subaureus</name>
    <dbReference type="NCBI Taxonomy" id="48587"/>
    <lineage>
        <taxon>Eukaryota</taxon>
        <taxon>Fungi</taxon>
        <taxon>Dikarya</taxon>
        <taxon>Basidiomycota</taxon>
        <taxon>Agaricomycotina</taxon>
        <taxon>Agaricomycetes</taxon>
        <taxon>Agaricomycetidae</taxon>
        <taxon>Boletales</taxon>
        <taxon>Suillineae</taxon>
        <taxon>Suillaceae</taxon>
        <taxon>Suillus</taxon>
    </lineage>
</organism>
<accession>A0A9P7E4A7</accession>
<dbReference type="Pfam" id="PF20151">
    <property type="entry name" value="DUF6533"/>
    <property type="match status" value="1"/>
</dbReference>
<evidence type="ECO:0000256" key="1">
    <source>
        <dbReference type="SAM" id="Phobius"/>
    </source>
</evidence>
<feature type="transmembrane region" description="Helical" evidence="1">
    <location>
        <begin position="140"/>
        <end position="165"/>
    </location>
</feature>
<sequence length="254" mass="28850">MAALWTYDYACQLHEELTFLFRSRWTMVKGLYIITRCVPFLLLIADLYLYFAPIKNPNKCQIVIIIYSCLSVISIVSSESFFVLRTYALWNNNRIVLAAMLSASFAAVVASVVIYFATANASHVTISAIPGIRGCYRADAVKVSIMFILLLAFQLGLVSLTIIRAVQSWRVVNGPLYDILVKHNIFYYICALPLTAVNVLMQILFSQTAYRFVCEVLQFFVLAILATRMHLFLWQIDQQTHGSDGFVYISMSDM</sequence>
<dbReference type="AlphaFoldDB" id="A0A9P7E4A7"/>